<dbReference type="AlphaFoldDB" id="A0A0F5I6P1"/>
<evidence type="ECO:0000313" key="2">
    <source>
        <dbReference type="EMBL" id="KKB40960.1"/>
    </source>
</evidence>
<dbReference type="RefSeq" id="WP_040036112.1">
    <property type="nucleotide sequence ID" value="NZ_JWIQ02000001.1"/>
</dbReference>
<gene>
    <name evidence="2" type="ORF">QY95_01023</name>
</gene>
<protein>
    <submittedName>
        <fullName evidence="2">Uncharacterized protein</fullName>
    </submittedName>
</protein>
<accession>A0A0F5I6P1</accession>
<keyword evidence="3" id="KW-1185">Reference proteome</keyword>
<comment type="caution">
    <text evidence="2">The sequence shown here is derived from an EMBL/GenBank/DDBJ whole genome shotgun (WGS) entry which is preliminary data.</text>
</comment>
<name>A0A0F5I6P1_BACTR</name>
<dbReference type="EMBL" id="JWIR02000025">
    <property type="protein sequence ID" value="KKB40960.1"/>
    <property type="molecule type" value="Genomic_DNA"/>
</dbReference>
<dbReference type="Proteomes" id="UP000031563">
    <property type="component" value="Unassembled WGS sequence"/>
</dbReference>
<reference evidence="2" key="1">
    <citation type="submission" date="2015-02" db="EMBL/GenBank/DDBJ databases">
        <title>Genome Assembly of Bacillaceae bacterium MTCC 8252.</title>
        <authorList>
            <person name="Verma A."/>
            <person name="Khatri I."/>
            <person name="Mual P."/>
            <person name="Subramanian S."/>
            <person name="Krishnamurthi S."/>
        </authorList>
    </citation>
    <scope>NUCLEOTIDE SEQUENCE [LARGE SCALE GENOMIC DNA]</scope>
    <source>
        <strain evidence="2">MTCC 8252</strain>
    </source>
</reference>
<proteinExistence type="predicted"/>
<organism evidence="2 3">
    <name type="scientific">Bacillus thermotolerans</name>
    <name type="common">Quasibacillus thermotolerans</name>
    <dbReference type="NCBI Taxonomy" id="1221996"/>
    <lineage>
        <taxon>Bacteria</taxon>
        <taxon>Bacillati</taxon>
        <taxon>Bacillota</taxon>
        <taxon>Bacilli</taxon>
        <taxon>Bacillales</taxon>
        <taxon>Bacillaceae</taxon>
        <taxon>Bacillus</taxon>
    </lineage>
</organism>
<evidence type="ECO:0000313" key="3">
    <source>
        <dbReference type="Proteomes" id="UP000031563"/>
    </source>
</evidence>
<sequence>MEEAVGEEATELRDSITDGNDEISGVEVPEVPANVEFPDTATTDEIESVNNALEAVSGSPDAQELIKDLVPQLDMADDGAITEQEAEAFLGNLGNLNDAQIEGLFAQNGISPTEPGYNELLNLAKALRDAYSA</sequence>
<feature type="region of interest" description="Disordered" evidence="1">
    <location>
        <begin position="1"/>
        <end position="26"/>
    </location>
</feature>
<evidence type="ECO:0000256" key="1">
    <source>
        <dbReference type="SAM" id="MobiDB-lite"/>
    </source>
</evidence>